<protein>
    <submittedName>
        <fullName evidence="2">Uncharacterized protein</fullName>
    </submittedName>
</protein>
<name>A0ABN9SJU0_9DINO</name>
<keyword evidence="3" id="KW-1185">Reference proteome</keyword>
<accession>A0ABN9SJU0</accession>
<comment type="caution">
    <text evidence="2">The sequence shown here is derived from an EMBL/GenBank/DDBJ whole genome shotgun (WGS) entry which is preliminary data.</text>
</comment>
<organism evidence="2 3">
    <name type="scientific">Prorocentrum cordatum</name>
    <dbReference type="NCBI Taxonomy" id="2364126"/>
    <lineage>
        <taxon>Eukaryota</taxon>
        <taxon>Sar</taxon>
        <taxon>Alveolata</taxon>
        <taxon>Dinophyceae</taxon>
        <taxon>Prorocentrales</taxon>
        <taxon>Prorocentraceae</taxon>
        <taxon>Prorocentrum</taxon>
    </lineage>
</organism>
<feature type="region of interest" description="Disordered" evidence="1">
    <location>
        <begin position="1"/>
        <end position="94"/>
    </location>
</feature>
<reference evidence="2" key="1">
    <citation type="submission" date="2023-10" db="EMBL/GenBank/DDBJ databases">
        <authorList>
            <person name="Chen Y."/>
            <person name="Shah S."/>
            <person name="Dougan E. K."/>
            <person name="Thang M."/>
            <person name="Chan C."/>
        </authorList>
    </citation>
    <scope>NUCLEOTIDE SEQUENCE [LARGE SCALE GENOMIC DNA]</scope>
</reference>
<evidence type="ECO:0000313" key="3">
    <source>
        <dbReference type="Proteomes" id="UP001189429"/>
    </source>
</evidence>
<dbReference type="Proteomes" id="UP001189429">
    <property type="component" value="Unassembled WGS sequence"/>
</dbReference>
<sequence length="329" mass="34730">MTSSSSLSSPNARSCVALGRGQRRRPPAGAMRTERGAREGPGEAAPWQRPGRNACTWNMRSGHQEGGGGASERACSRERDPGGSAQGGQDLQEGSFPRLGLSALLRLPIKLVDDGWKALRQHHPHQPHPPTRPSDASGWVASRLMESRPACVQHNTVLPKRLPTACASRCRVEPRSSCAPRDRIRLARGGDVHEEAEALEGGRKEGGAEEGKMLALATPLGNPKRSRSGGCARWHCFNTGTRGLPGTAAAPTGDVASKSFRQHIGHNGARPCARSSTCKTLLLPTTPRASSSAREASLNLDADPRPVGLLVDGGFLLAPAALLALVAHV</sequence>
<proteinExistence type="predicted"/>
<evidence type="ECO:0000256" key="1">
    <source>
        <dbReference type="SAM" id="MobiDB-lite"/>
    </source>
</evidence>
<gene>
    <name evidence="2" type="ORF">PCOR1329_LOCUS30182</name>
</gene>
<dbReference type="EMBL" id="CAUYUJ010011536">
    <property type="protein sequence ID" value="CAK0832003.1"/>
    <property type="molecule type" value="Genomic_DNA"/>
</dbReference>
<feature type="compositionally biased region" description="Basic and acidic residues" evidence="1">
    <location>
        <begin position="32"/>
        <end position="41"/>
    </location>
</feature>
<evidence type="ECO:0000313" key="2">
    <source>
        <dbReference type="EMBL" id="CAK0832003.1"/>
    </source>
</evidence>